<keyword evidence="2" id="KW-1185">Reference proteome</keyword>
<reference evidence="1" key="1">
    <citation type="submission" date="2025-08" db="UniProtKB">
        <authorList>
            <consortium name="Ensembl"/>
        </authorList>
    </citation>
    <scope>IDENTIFICATION</scope>
</reference>
<protein>
    <submittedName>
        <fullName evidence="1">Uncharacterized protein</fullName>
    </submittedName>
</protein>
<name>A0A2K5NAY7_CERAT</name>
<evidence type="ECO:0000313" key="2">
    <source>
        <dbReference type="Proteomes" id="UP000233060"/>
    </source>
</evidence>
<proteinExistence type="predicted"/>
<evidence type="ECO:0000313" key="1">
    <source>
        <dbReference type="Ensembl" id="ENSCATP00000034673.1"/>
    </source>
</evidence>
<dbReference type="GeneTree" id="ENSGT01130000279310"/>
<dbReference type="AlphaFoldDB" id="A0A2K5NAY7"/>
<organism evidence="1 2">
    <name type="scientific">Cercocebus atys</name>
    <name type="common">Sooty mangabey</name>
    <name type="synonym">Cercocebus torquatus atys</name>
    <dbReference type="NCBI Taxonomy" id="9531"/>
    <lineage>
        <taxon>Eukaryota</taxon>
        <taxon>Metazoa</taxon>
        <taxon>Chordata</taxon>
        <taxon>Craniata</taxon>
        <taxon>Vertebrata</taxon>
        <taxon>Euteleostomi</taxon>
        <taxon>Mammalia</taxon>
        <taxon>Eutheria</taxon>
        <taxon>Euarchontoglires</taxon>
        <taxon>Primates</taxon>
        <taxon>Haplorrhini</taxon>
        <taxon>Catarrhini</taxon>
        <taxon>Cercopithecidae</taxon>
        <taxon>Cercopithecinae</taxon>
        <taxon>Cercocebus</taxon>
    </lineage>
</organism>
<dbReference type="Bgee" id="ENSCATG00000040238">
    <property type="expression patterns" value="Expressed in cerebellum and 12 other cell types or tissues"/>
</dbReference>
<sequence length="44" mass="4923">MCLVKGDCKFSDEVTLHGMESGREAGMMEKAQGLWILKFQRGGF</sequence>
<reference evidence="1" key="2">
    <citation type="submission" date="2025-09" db="UniProtKB">
        <authorList>
            <consortium name="Ensembl"/>
        </authorList>
    </citation>
    <scope>IDENTIFICATION</scope>
</reference>
<dbReference type="Proteomes" id="UP000233060">
    <property type="component" value="Unassembled WGS sequence"/>
</dbReference>
<accession>A0A2K5NAY7</accession>
<dbReference type="Ensembl" id="ENSCATT00000058953.1">
    <property type="protein sequence ID" value="ENSCATP00000034673.1"/>
    <property type="gene ID" value="ENSCATG00000040238.1"/>
</dbReference>